<name>A0A1G6LM91_NIADE</name>
<dbReference type="Proteomes" id="UP000198757">
    <property type="component" value="Unassembled WGS sequence"/>
</dbReference>
<sequence>MSKRILAVASAGGHWVQLLRLMPAFDRHTVSFLSTKENFREMVAPHPFYFVQNATRWNKLGILHTFFLVIRVVREVKPDVIITTGAAPGLLAIIAGRLCGARTLWIDSIANAEDLSLSGKIASRFAHKALTQWKDLSSSKFSYQGNILS</sequence>
<evidence type="ECO:0000256" key="5">
    <source>
        <dbReference type="ARBA" id="ARBA00023136"/>
    </source>
</evidence>
<evidence type="ECO:0000256" key="1">
    <source>
        <dbReference type="ARBA" id="ARBA00004389"/>
    </source>
</evidence>
<dbReference type="EMBL" id="FMZO01000002">
    <property type="protein sequence ID" value="SDC44289.1"/>
    <property type="molecule type" value="Genomic_DNA"/>
</dbReference>
<accession>A0A1G6LM91</accession>
<reference evidence="7" key="1">
    <citation type="submission" date="2016-10" db="EMBL/GenBank/DDBJ databases">
        <authorList>
            <person name="Varghese N."/>
            <person name="Submissions S."/>
        </authorList>
    </citation>
    <scope>NUCLEOTIDE SEQUENCE [LARGE SCALE GENOMIC DNA]</scope>
    <source>
        <strain evidence="7">DSM 25811 / CCM 8410 / LMG 26954 / E90</strain>
    </source>
</reference>
<evidence type="ECO:0000256" key="2">
    <source>
        <dbReference type="ARBA" id="ARBA00022692"/>
    </source>
</evidence>
<organism evidence="6 7">
    <name type="scientific">Niabella drilacis (strain DSM 25811 / CCM 8410 / CCUG 62505 / LMG 26954 / E90)</name>
    <dbReference type="NCBI Taxonomy" id="1285928"/>
    <lineage>
        <taxon>Bacteria</taxon>
        <taxon>Pseudomonadati</taxon>
        <taxon>Bacteroidota</taxon>
        <taxon>Chitinophagia</taxon>
        <taxon>Chitinophagales</taxon>
        <taxon>Chitinophagaceae</taxon>
        <taxon>Niabella</taxon>
    </lineage>
</organism>
<gene>
    <name evidence="6" type="ORF">SAMN04487894_102395</name>
</gene>
<keyword evidence="4" id="KW-1133">Transmembrane helix</keyword>
<keyword evidence="2" id="KW-0812">Transmembrane</keyword>
<keyword evidence="3" id="KW-0256">Endoplasmic reticulum</keyword>
<proteinExistence type="predicted"/>
<dbReference type="OrthoDB" id="555447at2"/>
<evidence type="ECO:0000313" key="6">
    <source>
        <dbReference type="EMBL" id="SDC44289.1"/>
    </source>
</evidence>
<dbReference type="STRING" id="1285928.SAMN04487894_102395"/>
<dbReference type="PANTHER" id="PTHR12154:SF4">
    <property type="entry name" value="UDP-N-ACETYLGLUCOSAMINE TRANSFERASE SUBUNIT ALG14 HOMOLOG"/>
    <property type="match status" value="1"/>
</dbReference>
<dbReference type="RefSeq" id="WP_090389004.1">
    <property type="nucleotide sequence ID" value="NZ_FMZO01000002.1"/>
</dbReference>
<evidence type="ECO:0000313" key="7">
    <source>
        <dbReference type="Proteomes" id="UP000198757"/>
    </source>
</evidence>
<dbReference type="GO" id="GO:0006488">
    <property type="term" value="P:dolichol-linked oligosaccharide biosynthetic process"/>
    <property type="evidence" value="ECO:0007669"/>
    <property type="project" value="InterPro"/>
</dbReference>
<dbReference type="PANTHER" id="PTHR12154">
    <property type="entry name" value="GLYCOSYL TRANSFERASE-RELATED"/>
    <property type="match status" value="1"/>
</dbReference>
<dbReference type="SUPFAM" id="SSF53756">
    <property type="entry name" value="UDP-Glycosyltransferase/glycogen phosphorylase"/>
    <property type="match status" value="1"/>
</dbReference>
<dbReference type="GO" id="GO:0004577">
    <property type="term" value="F:N-acetylglucosaminyldiphosphodolichol N-acetylglucosaminyltransferase activity"/>
    <property type="evidence" value="ECO:0007669"/>
    <property type="project" value="TreeGrafter"/>
</dbReference>
<dbReference type="AlphaFoldDB" id="A0A1G6LM91"/>
<dbReference type="Pfam" id="PF08660">
    <property type="entry name" value="Alg14"/>
    <property type="match status" value="1"/>
</dbReference>
<evidence type="ECO:0000256" key="3">
    <source>
        <dbReference type="ARBA" id="ARBA00022824"/>
    </source>
</evidence>
<dbReference type="Gene3D" id="3.40.50.2000">
    <property type="entry name" value="Glycogen Phosphorylase B"/>
    <property type="match status" value="1"/>
</dbReference>
<keyword evidence="7" id="KW-1185">Reference proteome</keyword>
<keyword evidence="5" id="KW-0472">Membrane</keyword>
<dbReference type="InterPro" id="IPR013969">
    <property type="entry name" value="Oligosacch_biosynth_Alg14"/>
</dbReference>
<protein>
    <submittedName>
        <fullName evidence="6">Oligosaccharide biosynthesis protein Alg14 like</fullName>
    </submittedName>
</protein>
<evidence type="ECO:0000256" key="4">
    <source>
        <dbReference type="ARBA" id="ARBA00022989"/>
    </source>
</evidence>
<comment type="subcellular location">
    <subcellularLocation>
        <location evidence="1">Endoplasmic reticulum membrane</location>
        <topology evidence="1">Single-pass membrane protein</topology>
    </subcellularLocation>
</comment>